<keyword evidence="2 6" id="KW-0328">Glycosyltransferase</keyword>
<dbReference type="InterPro" id="IPR050892">
    <property type="entry name" value="ADP-ribose_metab_enzymes"/>
</dbReference>
<evidence type="ECO:0000256" key="2">
    <source>
        <dbReference type="ARBA" id="ARBA00022676"/>
    </source>
</evidence>
<dbReference type="GO" id="GO:0003677">
    <property type="term" value="F:DNA binding"/>
    <property type="evidence" value="ECO:0007669"/>
    <property type="project" value="UniProtKB-UniRule"/>
</dbReference>
<feature type="active site" description="Proton acceptor" evidence="6">
    <location>
        <position position="53"/>
    </location>
</feature>
<organism evidence="8 9">
    <name type="scientific">Petrachloros mirabilis ULC683</name>
    <dbReference type="NCBI Taxonomy" id="2781853"/>
    <lineage>
        <taxon>Bacteria</taxon>
        <taxon>Bacillati</taxon>
        <taxon>Cyanobacteriota</taxon>
        <taxon>Cyanophyceae</taxon>
        <taxon>Synechococcales</taxon>
        <taxon>Petrachlorosaceae</taxon>
        <taxon>Petrachloros</taxon>
        <taxon>Petrachloros mirabilis</taxon>
    </lineage>
</organism>
<dbReference type="PROSITE" id="PS52018">
    <property type="entry name" value="DART"/>
    <property type="match status" value="1"/>
</dbReference>
<dbReference type="PANTHER" id="PTHR12521">
    <property type="entry name" value="PROTEIN C6ORF130"/>
    <property type="match status" value="1"/>
</dbReference>
<comment type="similarity">
    <text evidence="6">Belongs to the DarT ADP-ribosyltransferase family.</text>
</comment>
<dbReference type="InterPro" id="IPR043472">
    <property type="entry name" value="Macro_dom-like"/>
</dbReference>
<proteinExistence type="inferred from homology"/>
<keyword evidence="1 6" id="KW-1277">Toxin-antitoxin system</keyword>
<dbReference type="RefSeq" id="WP_161824300.1">
    <property type="nucleotide sequence ID" value="NZ_WVIC01000006.1"/>
</dbReference>
<evidence type="ECO:0000256" key="5">
    <source>
        <dbReference type="ARBA" id="ARBA00023125"/>
    </source>
</evidence>
<reference evidence="8" key="1">
    <citation type="submission" date="2019-12" db="EMBL/GenBank/DDBJ databases">
        <title>High-Quality draft genome sequences of three cyanobacteria isolated from the limestone walls of the Old Cathedral of Coimbra.</title>
        <authorList>
            <person name="Tiago I."/>
            <person name="Soares F."/>
            <person name="Portugal A."/>
        </authorList>
    </citation>
    <scope>NUCLEOTIDE SEQUENCE [LARGE SCALE GENOMIC DNA]</scope>
    <source>
        <strain evidence="8">C</strain>
    </source>
</reference>
<comment type="caution">
    <text evidence="8">The sequence shown here is derived from an EMBL/GenBank/DDBJ whole genome shotgun (WGS) entry which is preliminary data.</text>
</comment>
<evidence type="ECO:0000256" key="6">
    <source>
        <dbReference type="PROSITE-ProRule" id="PRU01362"/>
    </source>
</evidence>
<sequence length="391" mass="44165">MTRGKVEIKSLFYITHVQNVPSILANGILSHGRVEADKVSFTAIYDSGIVSNRKGKLTPDRASLWEYANLYFQPRNPMMYRVVHEKTTKDLAVIGVKPSVLQLPHVLLTDGNAASSPTQFFKTADGLRVIKAQWPVLQAEYWKDVDGSKRKIMAECLVPDRIDVDYIHTVYVADHDAKRRVEGLIGSTQTPVVPEPNFFFNPSYKMRIGNNISLVEGDMFFSGMQTLTVSVNLQGIMGKGLASRAKYQFPDVYVYYQDCCRARRLTAVKPCIYKRESSLDEDLADLSTPLKTPNAVKWFMLFSTKRKWRDNSRMDDIEGGLSWFRDHFEAEGVKSVALPALGCGLGGLNWADVGPLMCRYLHGIGIDVAIYLPRERDIDEQYRTEKYLLGG</sequence>
<dbReference type="GO" id="GO:0016757">
    <property type="term" value="F:glycosyltransferase activity"/>
    <property type="evidence" value="ECO:0007669"/>
    <property type="project" value="UniProtKB-UniRule"/>
</dbReference>
<feature type="active site" evidence="6">
    <location>
        <position position="155"/>
    </location>
</feature>
<feature type="binding site" evidence="6">
    <location>
        <position position="53"/>
    </location>
    <ligand>
        <name>NAD(+)</name>
        <dbReference type="ChEBI" id="CHEBI:57540"/>
    </ligand>
</feature>
<feature type="domain" description="DarT" evidence="7">
    <location>
        <begin position="9"/>
        <end position="200"/>
    </location>
</feature>
<evidence type="ECO:0000256" key="4">
    <source>
        <dbReference type="ARBA" id="ARBA00022695"/>
    </source>
</evidence>
<name>A0A8K2A7C6_9CYAN</name>
<dbReference type="CDD" id="cd02901">
    <property type="entry name" value="Macro_Poa1p-like"/>
    <property type="match status" value="1"/>
</dbReference>
<evidence type="ECO:0000259" key="7">
    <source>
        <dbReference type="PROSITE" id="PS52018"/>
    </source>
</evidence>
<dbReference type="Pfam" id="PF14487">
    <property type="entry name" value="DarT"/>
    <property type="match status" value="1"/>
</dbReference>
<accession>A0A8K2A7C6</accession>
<dbReference type="SUPFAM" id="SSF52949">
    <property type="entry name" value="Macro domain-like"/>
    <property type="match status" value="1"/>
</dbReference>
<keyword evidence="4 6" id="KW-0548">Nucleotidyltransferase</keyword>
<dbReference type="Gene3D" id="3.40.220.10">
    <property type="entry name" value="Leucine Aminopeptidase, subunit E, domain 1"/>
    <property type="match status" value="1"/>
</dbReference>
<dbReference type="GO" id="GO:0140291">
    <property type="term" value="P:peptidyl-glutamate ADP-deribosylation"/>
    <property type="evidence" value="ECO:0007669"/>
    <property type="project" value="TreeGrafter"/>
</dbReference>
<keyword evidence="9" id="KW-1185">Reference proteome</keyword>
<dbReference type="PANTHER" id="PTHR12521:SF0">
    <property type="entry name" value="ADP-RIBOSE GLYCOHYDROLASE OARD1"/>
    <property type="match status" value="1"/>
</dbReference>
<evidence type="ECO:0000256" key="3">
    <source>
        <dbReference type="ARBA" id="ARBA00022679"/>
    </source>
</evidence>
<dbReference type="Proteomes" id="UP000607397">
    <property type="component" value="Unassembled WGS sequence"/>
</dbReference>
<evidence type="ECO:0000313" key="9">
    <source>
        <dbReference type="Proteomes" id="UP000607397"/>
    </source>
</evidence>
<keyword evidence="5 6" id="KW-0238">DNA-binding</keyword>
<keyword evidence="3 6" id="KW-0808">Transferase</keyword>
<dbReference type="EMBL" id="WVIC01000006">
    <property type="protein sequence ID" value="NCJ05825.1"/>
    <property type="molecule type" value="Genomic_DNA"/>
</dbReference>
<comment type="caution">
    <text evidence="6">Lacks conserved residue(s) required for the propagation of feature annotation.</text>
</comment>
<evidence type="ECO:0000256" key="1">
    <source>
        <dbReference type="ARBA" id="ARBA00022649"/>
    </source>
</evidence>
<comment type="catalytic activity">
    <reaction evidence="6">
        <text>a thymidine in DNA + NAD(+) = an N-(ADP-alpha-D-ribosyl)-thymidine in DNA + nicotinamide + H(+)</text>
        <dbReference type="Rhea" id="RHEA:71651"/>
        <dbReference type="Rhea" id="RHEA-COMP:13556"/>
        <dbReference type="Rhea" id="RHEA-COMP:18051"/>
        <dbReference type="ChEBI" id="CHEBI:15378"/>
        <dbReference type="ChEBI" id="CHEBI:17154"/>
        <dbReference type="ChEBI" id="CHEBI:57540"/>
        <dbReference type="ChEBI" id="CHEBI:137386"/>
        <dbReference type="ChEBI" id="CHEBI:191199"/>
    </reaction>
</comment>
<dbReference type="AlphaFoldDB" id="A0A8K2A7C6"/>
<dbReference type="GO" id="GO:0016779">
    <property type="term" value="F:nucleotidyltransferase activity"/>
    <property type="evidence" value="ECO:0007669"/>
    <property type="project" value="UniProtKB-UniRule"/>
</dbReference>
<evidence type="ECO:0000313" key="8">
    <source>
        <dbReference type="EMBL" id="NCJ05825.1"/>
    </source>
</evidence>
<dbReference type="InterPro" id="IPR029494">
    <property type="entry name" value="DarT"/>
</dbReference>
<feature type="binding site" evidence="6">
    <location>
        <begin position="13"/>
        <end position="15"/>
    </location>
    <ligand>
        <name>NAD(+)</name>
        <dbReference type="ChEBI" id="CHEBI:57540"/>
    </ligand>
</feature>
<protein>
    <submittedName>
        <fullName evidence="8">DUF4433 domain-containing protein</fullName>
    </submittedName>
</protein>
<gene>
    <name evidence="8" type="ORF">GS597_04730</name>
</gene>